<dbReference type="RefSeq" id="WP_068610864.1">
    <property type="nucleotide sequence ID" value="NZ_LZDH01000067.1"/>
</dbReference>
<keyword evidence="2" id="KW-0813">Transport</keyword>
<feature type="transmembrane region" description="Helical" evidence="6">
    <location>
        <begin position="484"/>
        <end position="507"/>
    </location>
</feature>
<evidence type="ECO:0000256" key="3">
    <source>
        <dbReference type="ARBA" id="ARBA00022692"/>
    </source>
</evidence>
<comment type="caution">
    <text evidence="7">The sequence shown here is derived from an EMBL/GenBank/DDBJ whole genome shotgun (WGS) entry which is preliminary data.</text>
</comment>
<dbReference type="EMBL" id="LZDH01000067">
    <property type="protein sequence ID" value="OBS29701.1"/>
    <property type="molecule type" value="Genomic_DNA"/>
</dbReference>
<feature type="transmembrane region" description="Helical" evidence="6">
    <location>
        <begin position="367"/>
        <end position="389"/>
    </location>
</feature>
<sequence>MSAPPARPADSSPPAPWWRVLWDWRVPAMAALGFSAGLPLLLIFSSLSLWLGEAGVERRAVTFFSWAALAYSFKFVWAPLVDRLPLPGLTARLGRRRAWLLAAQVGVVVAILGMASTDPAAGPAALVRMAGFAVLLGFMSATQDIVIDAYRIEIAAPEQQGVLSSAYIAGYRIGMVVAGAGVLFLAAAWGSTKGGYDYGAWAAAYAVAALAMVTGLVTTALVPEPRLSDAEAPAPAGEHARLLAVFALAVAAFVGVFWSLGAAGTALGAGALGPLPTLGWEGVRLAVALGVAFVTGGLLVRAGVASRVAARQTWVEPVRAFFVRHGWADAALLLAVIGLYRISDIVLGVISNVFYQDLGFSKPDIATAVKTFGVIVSIAGGFLGGILATRMGVMRSLWWGAVLSALTNLGFVALALAGPQRPFLYAVVAADNLAAGFASAAFVAFLSSLTQVRFTAVQYAIFSSLMTLLPKALGGYSGGMVDALGYPGFFVLTSVLGVPVLLLVTWAGRRLAPDAR</sequence>
<dbReference type="GO" id="GO:0016020">
    <property type="term" value="C:membrane"/>
    <property type="evidence" value="ECO:0007669"/>
    <property type="project" value="UniProtKB-SubCell"/>
</dbReference>
<gene>
    <name evidence="7" type="ORF">A9O67_10410</name>
</gene>
<evidence type="ECO:0000313" key="7">
    <source>
        <dbReference type="EMBL" id="OBS29701.1"/>
    </source>
</evidence>
<dbReference type="PANTHER" id="PTHR12778">
    <property type="entry name" value="SOLUTE CARRIER FAMILY 33 ACETYL-COA TRANSPORTER -RELATED"/>
    <property type="match status" value="1"/>
</dbReference>
<dbReference type="NCBIfam" id="TIGR00901">
    <property type="entry name" value="2A0125"/>
    <property type="match status" value="1"/>
</dbReference>
<organism evidence="7 8">
    <name type="scientific">Tepidimonas fonticaldi</name>
    <dbReference type="NCBI Taxonomy" id="1101373"/>
    <lineage>
        <taxon>Bacteria</taxon>
        <taxon>Pseudomonadati</taxon>
        <taxon>Pseudomonadota</taxon>
        <taxon>Betaproteobacteria</taxon>
        <taxon>Burkholderiales</taxon>
        <taxon>Tepidimonas</taxon>
    </lineage>
</organism>
<feature type="transmembrane region" description="Helical" evidence="6">
    <location>
        <begin position="396"/>
        <end position="417"/>
    </location>
</feature>
<dbReference type="SUPFAM" id="SSF103473">
    <property type="entry name" value="MFS general substrate transporter"/>
    <property type="match status" value="2"/>
</dbReference>
<comment type="subcellular location">
    <subcellularLocation>
        <location evidence="1">Membrane</location>
        <topology evidence="1">Multi-pass membrane protein</topology>
    </subcellularLocation>
</comment>
<dbReference type="AlphaFoldDB" id="A0A1A6DSN7"/>
<dbReference type="InterPro" id="IPR036259">
    <property type="entry name" value="MFS_trans_sf"/>
</dbReference>
<evidence type="ECO:0000313" key="8">
    <source>
        <dbReference type="Proteomes" id="UP000091969"/>
    </source>
</evidence>
<feature type="transmembrane region" description="Helical" evidence="6">
    <location>
        <begin position="202"/>
        <end position="222"/>
    </location>
</feature>
<dbReference type="STRING" id="1101373.A9O67_10410"/>
<dbReference type="Proteomes" id="UP000091969">
    <property type="component" value="Unassembled WGS sequence"/>
</dbReference>
<evidence type="ECO:0000256" key="2">
    <source>
        <dbReference type="ARBA" id="ARBA00022448"/>
    </source>
</evidence>
<feature type="transmembrane region" description="Helical" evidence="6">
    <location>
        <begin position="423"/>
        <end position="447"/>
    </location>
</feature>
<evidence type="ECO:0000256" key="1">
    <source>
        <dbReference type="ARBA" id="ARBA00004141"/>
    </source>
</evidence>
<dbReference type="GO" id="GO:0008521">
    <property type="term" value="F:acetyl-CoA transmembrane transporter activity"/>
    <property type="evidence" value="ECO:0007669"/>
    <property type="project" value="InterPro"/>
</dbReference>
<reference evidence="7 8" key="1">
    <citation type="submission" date="2016-06" db="EMBL/GenBank/DDBJ databases">
        <title>Genome sequence of Tepidimonas fonticaldi PL17.</title>
        <authorList>
            <person name="Pinnaka A.K."/>
        </authorList>
    </citation>
    <scope>NUCLEOTIDE SEQUENCE [LARGE SCALE GENOMIC DNA]</scope>
    <source>
        <strain evidence="7 8">PL17</strain>
    </source>
</reference>
<dbReference type="InterPro" id="IPR024371">
    <property type="entry name" value="AcetylCoA_trans_1-like"/>
</dbReference>
<feature type="transmembrane region" description="Helical" evidence="6">
    <location>
        <begin position="28"/>
        <end position="51"/>
    </location>
</feature>
<dbReference type="InterPro" id="IPR004752">
    <property type="entry name" value="AmpG_permease/AT-1"/>
</dbReference>
<accession>A0A1A6DSN7</accession>
<evidence type="ECO:0000256" key="4">
    <source>
        <dbReference type="ARBA" id="ARBA00022989"/>
    </source>
</evidence>
<proteinExistence type="predicted"/>
<feature type="transmembrane region" description="Helical" evidence="6">
    <location>
        <begin position="287"/>
        <end position="310"/>
    </location>
</feature>
<name>A0A1A6DSN7_9BURK</name>
<feature type="transmembrane region" description="Helical" evidence="6">
    <location>
        <begin position="129"/>
        <end position="150"/>
    </location>
</feature>
<keyword evidence="4 6" id="KW-1133">Transmembrane helix</keyword>
<dbReference type="GO" id="GO:0035348">
    <property type="term" value="P:acetyl-CoA transmembrane transport"/>
    <property type="evidence" value="ECO:0007669"/>
    <property type="project" value="InterPro"/>
</dbReference>
<feature type="transmembrane region" description="Helical" evidence="6">
    <location>
        <begin position="171"/>
        <end position="190"/>
    </location>
</feature>
<dbReference type="Pfam" id="PF13000">
    <property type="entry name" value="Acatn"/>
    <property type="match status" value="1"/>
</dbReference>
<dbReference type="PANTHER" id="PTHR12778:SF10">
    <property type="entry name" value="MAJOR FACILITATOR SUPERFAMILY DOMAIN-CONTAINING PROTEIN 3"/>
    <property type="match status" value="1"/>
</dbReference>
<keyword evidence="3 6" id="KW-0812">Transmembrane</keyword>
<keyword evidence="5 6" id="KW-0472">Membrane</keyword>
<evidence type="ECO:0000256" key="5">
    <source>
        <dbReference type="ARBA" id="ARBA00023136"/>
    </source>
</evidence>
<feature type="transmembrane region" description="Helical" evidence="6">
    <location>
        <begin position="98"/>
        <end position="117"/>
    </location>
</feature>
<feature type="transmembrane region" description="Helical" evidence="6">
    <location>
        <begin position="242"/>
        <end position="267"/>
    </location>
</feature>
<evidence type="ECO:0000256" key="6">
    <source>
        <dbReference type="SAM" id="Phobius"/>
    </source>
</evidence>
<feature type="transmembrane region" description="Helical" evidence="6">
    <location>
        <begin position="331"/>
        <end position="355"/>
    </location>
</feature>
<dbReference type="Gene3D" id="1.20.1250.20">
    <property type="entry name" value="MFS general substrate transporter like domains"/>
    <property type="match status" value="2"/>
</dbReference>
<keyword evidence="8" id="KW-1185">Reference proteome</keyword>
<protein>
    <submittedName>
        <fullName evidence="7">MFS transporter</fullName>
    </submittedName>
</protein>